<evidence type="ECO:0000256" key="3">
    <source>
        <dbReference type="ARBA" id="ARBA00023002"/>
    </source>
</evidence>
<accession>A0A843U6S0</accession>
<dbReference type="InterPro" id="IPR027443">
    <property type="entry name" value="IPNS-like_sf"/>
</dbReference>
<dbReference type="PANTHER" id="PTHR47990">
    <property type="entry name" value="2-OXOGLUTARATE (2OG) AND FE(II)-DEPENDENT OXYGENASE SUPERFAMILY PROTEIN-RELATED"/>
    <property type="match status" value="1"/>
</dbReference>
<evidence type="ECO:0000256" key="4">
    <source>
        <dbReference type="ARBA" id="ARBA00023004"/>
    </source>
</evidence>
<gene>
    <name evidence="8" type="ORF">Taro_013509</name>
</gene>
<keyword evidence="2 5" id="KW-0479">Metal-binding</keyword>
<dbReference type="GO" id="GO:0016491">
    <property type="term" value="F:oxidoreductase activity"/>
    <property type="evidence" value="ECO:0007669"/>
    <property type="project" value="UniProtKB-KW"/>
</dbReference>
<feature type="domain" description="Fe2OG dioxygenase" evidence="7">
    <location>
        <begin position="194"/>
        <end position="295"/>
    </location>
</feature>
<dbReference type="PROSITE" id="PS51471">
    <property type="entry name" value="FE2OG_OXY"/>
    <property type="match status" value="1"/>
</dbReference>
<keyword evidence="9" id="KW-1185">Reference proteome</keyword>
<evidence type="ECO:0000259" key="7">
    <source>
        <dbReference type="PROSITE" id="PS51471"/>
    </source>
</evidence>
<dbReference type="InterPro" id="IPR050231">
    <property type="entry name" value="Iron_ascorbate_oxido_reductase"/>
</dbReference>
<keyword evidence="3 5" id="KW-0560">Oxidoreductase</keyword>
<evidence type="ECO:0000256" key="6">
    <source>
        <dbReference type="SAM" id="MobiDB-lite"/>
    </source>
</evidence>
<dbReference type="EMBL" id="NMUH01000544">
    <property type="protein sequence ID" value="MQL81072.1"/>
    <property type="molecule type" value="Genomic_DNA"/>
</dbReference>
<dbReference type="OrthoDB" id="288590at2759"/>
<dbReference type="GO" id="GO:0046872">
    <property type="term" value="F:metal ion binding"/>
    <property type="evidence" value="ECO:0007669"/>
    <property type="project" value="UniProtKB-KW"/>
</dbReference>
<dbReference type="Gene3D" id="2.60.120.330">
    <property type="entry name" value="B-lactam Antibiotic, Isopenicillin N Synthase, Chain"/>
    <property type="match status" value="1"/>
</dbReference>
<evidence type="ECO:0000256" key="2">
    <source>
        <dbReference type="ARBA" id="ARBA00022723"/>
    </source>
</evidence>
<evidence type="ECO:0000313" key="8">
    <source>
        <dbReference type="EMBL" id="MQL81072.1"/>
    </source>
</evidence>
<sequence length="363" mass="39901">MAQPTMPSPDESSYPPPFRRPTSPSAAVLGVPVAPPALPVSFSTVHIPVIDLQALDPGALAAACEDWGVFRLTNHGTPPALSRRLHDEVRRVFSLPFETKRARFAGPPATYFFGTPAVSLVVRDLNWLEGIHVPLDRPPPCFPGGDPDLGEDACLRDLTEEYGRHSARVVKALFESLAAEIGFDGERRASYLSDSDRMLRLFFYPHCPHPAGKYLGINAHTDSSVLTTVSEDEVGGLQVLRDGTWFSVKPVAGTLVVIVGDMLQAMSDDRCRSSEHRVLASSGRERISICYFAFPCEEGAIVSSKYRKFTNREFREKVQEDIRSVGFKYPIFTGGVDPIFTGGVVLRDKQLVLDDTSPQIVTQ</sequence>
<comment type="caution">
    <text evidence="8">The sequence shown here is derived from an EMBL/GenBank/DDBJ whole genome shotgun (WGS) entry which is preliminary data.</text>
</comment>
<dbReference type="SUPFAM" id="SSF51197">
    <property type="entry name" value="Clavaminate synthase-like"/>
    <property type="match status" value="1"/>
</dbReference>
<dbReference type="InterPro" id="IPR026992">
    <property type="entry name" value="DIOX_N"/>
</dbReference>
<dbReference type="SMR" id="A0A843U6S0"/>
<evidence type="ECO:0000256" key="1">
    <source>
        <dbReference type="ARBA" id="ARBA00001961"/>
    </source>
</evidence>
<name>A0A843U6S0_COLES</name>
<keyword evidence="4 5" id="KW-0408">Iron</keyword>
<reference evidence="8" key="1">
    <citation type="submission" date="2017-07" db="EMBL/GenBank/DDBJ databases">
        <title>Taro Niue Genome Assembly and Annotation.</title>
        <authorList>
            <person name="Atibalentja N."/>
            <person name="Keating K."/>
            <person name="Fields C.J."/>
        </authorList>
    </citation>
    <scope>NUCLEOTIDE SEQUENCE</scope>
    <source>
        <strain evidence="8">Niue_2</strain>
        <tissue evidence="8">Leaf</tissue>
    </source>
</reference>
<dbReference type="Pfam" id="PF14226">
    <property type="entry name" value="DIOX_N"/>
    <property type="match status" value="1"/>
</dbReference>
<comment type="similarity">
    <text evidence="5">Belongs to the iron/ascorbate-dependent oxidoreductase family.</text>
</comment>
<proteinExistence type="inferred from homology"/>
<evidence type="ECO:0000256" key="5">
    <source>
        <dbReference type="RuleBase" id="RU003682"/>
    </source>
</evidence>
<dbReference type="InterPro" id="IPR005123">
    <property type="entry name" value="Oxoglu/Fe-dep_dioxygenase_dom"/>
</dbReference>
<feature type="region of interest" description="Disordered" evidence="6">
    <location>
        <begin position="1"/>
        <end position="21"/>
    </location>
</feature>
<comment type="cofactor">
    <cofactor evidence="1">
        <name>L-ascorbate</name>
        <dbReference type="ChEBI" id="CHEBI:38290"/>
    </cofactor>
</comment>
<dbReference type="InterPro" id="IPR044861">
    <property type="entry name" value="IPNS-like_FE2OG_OXY"/>
</dbReference>
<dbReference type="Pfam" id="PF03171">
    <property type="entry name" value="2OG-FeII_Oxy"/>
    <property type="match status" value="1"/>
</dbReference>
<protein>
    <recommendedName>
        <fullName evidence="7">Fe2OG dioxygenase domain-containing protein</fullName>
    </recommendedName>
</protein>
<organism evidence="8 9">
    <name type="scientific">Colocasia esculenta</name>
    <name type="common">Wild taro</name>
    <name type="synonym">Arum esculentum</name>
    <dbReference type="NCBI Taxonomy" id="4460"/>
    <lineage>
        <taxon>Eukaryota</taxon>
        <taxon>Viridiplantae</taxon>
        <taxon>Streptophyta</taxon>
        <taxon>Embryophyta</taxon>
        <taxon>Tracheophyta</taxon>
        <taxon>Spermatophyta</taxon>
        <taxon>Magnoliopsida</taxon>
        <taxon>Liliopsida</taxon>
        <taxon>Araceae</taxon>
        <taxon>Aroideae</taxon>
        <taxon>Colocasieae</taxon>
        <taxon>Colocasia</taxon>
    </lineage>
</organism>
<evidence type="ECO:0000313" key="9">
    <source>
        <dbReference type="Proteomes" id="UP000652761"/>
    </source>
</evidence>
<dbReference type="AlphaFoldDB" id="A0A843U6S0"/>
<dbReference type="Proteomes" id="UP000652761">
    <property type="component" value="Unassembled WGS sequence"/>
</dbReference>